<reference evidence="1 2" key="2">
    <citation type="journal article" date="2004" name="Nature">
        <title>Finishing the euchromatic sequence of the human genome.</title>
        <authorList>
            <consortium name="International Human Genome Sequencing Consortium"/>
        </authorList>
    </citation>
    <scope>NUCLEOTIDE SEQUENCE [LARGE SCALE GENOMIC DNA]</scope>
</reference>
<name>A0A8V8TPD8_HUMAN</name>
<reference evidence="1" key="4">
    <citation type="submission" date="2025-08" db="UniProtKB">
        <authorList>
            <consortium name="Ensembl"/>
        </authorList>
    </citation>
    <scope>IDENTIFICATION</scope>
</reference>
<proteinExistence type="predicted"/>
<organism evidence="1 2">
    <name type="scientific">Homo sapiens</name>
    <name type="common">Human</name>
    <dbReference type="NCBI Taxonomy" id="9606"/>
    <lineage>
        <taxon>Eukaryota</taxon>
        <taxon>Metazoa</taxon>
        <taxon>Chordata</taxon>
        <taxon>Craniata</taxon>
        <taxon>Vertebrata</taxon>
        <taxon>Euteleostomi</taxon>
        <taxon>Mammalia</taxon>
        <taxon>Eutheria</taxon>
        <taxon>Euarchontoglires</taxon>
        <taxon>Primates</taxon>
        <taxon>Haplorrhini</taxon>
        <taxon>Catarrhini</taxon>
        <taxon>Hominidae</taxon>
        <taxon>Homo</taxon>
    </lineage>
</organism>
<dbReference type="OpenTargets" id="ENSG00000058262"/>
<dbReference type="HGNC" id="HGNC:18276">
    <property type="gene designation" value="SEC61A1"/>
</dbReference>
<evidence type="ECO:0000313" key="1">
    <source>
        <dbReference type="Ensembl" id="ENSP00000514255.1"/>
    </source>
</evidence>
<reference evidence="1 2" key="1">
    <citation type="journal article" date="2001" name="Nature">
        <title>Initial sequencing and analysis of the human genome.</title>
        <authorList>
            <consortium name="International Human Genome Sequencing Consortium"/>
            <person name="Lander E.S."/>
            <person name="Linton L.M."/>
            <person name="Birren B."/>
            <person name="Nusbaum C."/>
            <person name="Zody M.C."/>
            <person name="Baldwin J."/>
            <person name="Devon K."/>
            <person name="Dewar K."/>
            <person name="Doyle M."/>
            <person name="FitzHugh W."/>
            <person name="Funke R."/>
            <person name="Gage D."/>
            <person name="Harris K."/>
            <person name="Heaford A."/>
            <person name="Howland J."/>
            <person name="Kann L."/>
            <person name="Lehoczky J."/>
            <person name="LeVine R."/>
            <person name="McEwan P."/>
            <person name="McKernan K."/>
            <person name="Meldrim J."/>
            <person name="Mesirov J.P."/>
            <person name="Miranda C."/>
            <person name="Morris W."/>
            <person name="Naylor J."/>
            <person name="Raymond C."/>
            <person name="Rosetti M."/>
            <person name="Santos R."/>
            <person name="Sheridan A."/>
            <person name="Sougnez C."/>
            <person name="Stange-Thomann N."/>
            <person name="Stojanovic N."/>
            <person name="Subramanian A."/>
            <person name="Wyman D."/>
            <person name="Rogers J."/>
            <person name="Sulston J."/>
            <person name="Ainscough R."/>
            <person name="Beck S."/>
            <person name="Bentley D."/>
            <person name="Burton J."/>
            <person name="Clee C."/>
            <person name="Carter N."/>
            <person name="Coulson A."/>
            <person name="Deadman R."/>
            <person name="Deloukas P."/>
            <person name="Dunham A."/>
            <person name="Dunham I."/>
            <person name="Durbin R."/>
            <person name="French L."/>
            <person name="Grafham D."/>
            <person name="Gregory S."/>
            <person name="Hubbard T."/>
            <person name="Humphray S."/>
            <person name="Hunt A."/>
            <person name="Jones M."/>
            <person name="Lloyd C."/>
            <person name="McMurray A."/>
            <person name="Matthews L."/>
            <person name="Mercer S."/>
            <person name="Milne S."/>
            <person name="Mullikin J.C."/>
            <person name="Mungall A."/>
            <person name="Plumb R."/>
            <person name="Ross M."/>
            <person name="Shownkeen R."/>
            <person name="Sims S."/>
            <person name="Waterston R.H."/>
            <person name="Wilson R.K."/>
            <person name="Hillier L.W."/>
            <person name="McPherson J.D."/>
            <person name="Marra M.A."/>
            <person name="Mardis E.R."/>
            <person name="Fulton L.A."/>
            <person name="Chinwalla A.T."/>
            <person name="Pepin K.H."/>
            <person name="Gish W.R."/>
            <person name="Chissoe S.L."/>
            <person name="Wendl M.C."/>
            <person name="Delehaunty K.D."/>
            <person name="Miner T.L."/>
            <person name="Delehaunty A."/>
            <person name="Kramer J.B."/>
            <person name="Cook L.L."/>
            <person name="Fulton R.S."/>
            <person name="Johnson D.L."/>
            <person name="Minx P.J."/>
            <person name="Clifton S.W."/>
            <person name="Hawkins T."/>
            <person name="Branscomb E."/>
            <person name="Predki P."/>
            <person name="Richardson P."/>
            <person name="Wenning S."/>
            <person name="Slezak T."/>
            <person name="Doggett N."/>
            <person name="Cheng J.F."/>
            <person name="Olsen A."/>
            <person name="Lucas S."/>
            <person name="Elkin C."/>
            <person name="Uberbacher E."/>
            <person name="Frazier M."/>
            <person name="Gibbs R.A."/>
            <person name="Muzny D.M."/>
            <person name="Scherer S.E."/>
            <person name="Bouck J.B."/>
            <person name="Sodergren E.J."/>
            <person name="Worley K.C."/>
            <person name="Rives C.M."/>
            <person name="Gorrell J.H."/>
            <person name="Metzker M.L."/>
            <person name="Naylor S.L."/>
            <person name="Kucherlapati R.S."/>
            <person name="Nelson D.L."/>
            <person name="Weinstock G.M."/>
            <person name="Sakaki Y."/>
            <person name="Fujiyama A."/>
            <person name="Hattori M."/>
            <person name="Yada T."/>
            <person name="Toyoda A."/>
            <person name="Itoh T."/>
            <person name="Kawagoe C."/>
            <person name="Watanabe H."/>
            <person name="Totoki Y."/>
            <person name="Taylor T."/>
            <person name="Weissenbach J."/>
            <person name="Heilig R."/>
            <person name="Saurin W."/>
            <person name="Artiguenave F."/>
            <person name="Brottier P."/>
            <person name="Bruls T."/>
            <person name="Pelletier E."/>
            <person name="Robert C."/>
            <person name="Wincker P."/>
            <person name="Smith D.R."/>
            <person name="Doucette-Stamm L."/>
            <person name="Rubenfield M."/>
            <person name="Weinstock K."/>
            <person name="Lee H.M."/>
            <person name="Dubois J."/>
            <person name="Rosenthal A."/>
            <person name="Platzer M."/>
            <person name="Nyakatura G."/>
            <person name="Taudien S."/>
            <person name="Rump A."/>
            <person name="Yang H."/>
            <person name="Yu J."/>
            <person name="Wang J."/>
            <person name="Huang G."/>
            <person name="Gu J."/>
            <person name="Hood L."/>
            <person name="Rowen L."/>
            <person name="Madan A."/>
            <person name="Qin S."/>
            <person name="Davis R.W."/>
            <person name="Federspiel N.A."/>
            <person name="Abola A.P."/>
            <person name="Proctor M.J."/>
            <person name="Myers R.M."/>
            <person name="Schmutz J."/>
            <person name="Dickson M."/>
            <person name="Grimwood J."/>
            <person name="Cox D.R."/>
            <person name="Olson M.V."/>
            <person name="Kaul R."/>
            <person name="Raymond C."/>
            <person name="Shimizu N."/>
            <person name="Kawasaki K."/>
            <person name="Minoshima S."/>
            <person name="Evans G.A."/>
            <person name="Athanasiou M."/>
            <person name="Schultz R."/>
            <person name="Roe B.A."/>
            <person name="Chen F."/>
            <person name="Pan H."/>
            <person name="Ramser J."/>
            <person name="Lehrach H."/>
            <person name="Reinhardt R."/>
            <person name="McCombie W.R."/>
            <person name="de la Bastide M."/>
            <person name="Dedhia N."/>
            <person name="Blocker H."/>
            <person name="Hornischer K."/>
            <person name="Nordsiek G."/>
            <person name="Agarwala R."/>
            <person name="Aravind L."/>
            <person name="Bailey J.A."/>
            <person name="Bateman A."/>
            <person name="Batzoglou S."/>
            <person name="Birney E."/>
            <person name="Bork P."/>
            <person name="Brown D.G."/>
            <person name="Burge C.B."/>
            <person name="Cerutti L."/>
            <person name="Chen H.C."/>
            <person name="Church D."/>
            <person name="Clamp M."/>
            <person name="Copley R.R."/>
            <person name="Doerks T."/>
            <person name="Eddy S.R."/>
            <person name="Eichler E.E."/>
            <person name="Furey T.S."/>
            <person name="Galagan J."/>
            <person name="Gilbert J.G."/>
            <person name="Harmon C."/>
            <person name="Hayashizaki Y."/>
            <person name="Haussler D."/>
            <person name="Hermjakob H."/>
            <person name="Hokamp K."/>
            <person name="Jang W."/>
            <person name="Johnson L.S."/>
            <person name="Jones T.A."/>
            <person name="Kasif S."/>
            <person name="Kaspryzk A."/>
            <person name="Kennedy S."/>
            <person name="Kent W.J."/>
            <person name="Kitts P."/>
            <person name="Koonin E.V."/>
            <person name="Korf I."/>
            <person name="Kulp D."/>
            <person name="Lancet D."/>
            <person name="Lowe T.M."/>
            <person name="McLysaght A."/>
            <person name="Mikkelsen T."/>
            <person name="Moran J.V."/>
            <person name="Mulder N."/>
            <person name="Pollara V.J."/>
            <person name="Ponting C.P."/>
            <person name="Schuler G."/>
            <person name="Schultz J."/>
            <person name="Slater G."/>
            <person name="Smit A.F."/>
            <person name="Stupka E."/>
            <person name="Szustakowski J."/>
            <person name="Thierry-Mieg D."/>
            <person name="Thierry-Mieg J."/>
            <person name="Wagner L."/>
            <person name="Wallis J."/>
            <person name="Wheeler R."/>
            <person name="Williams A."/>
            <person name="Wolf Y.I."/>
            <person name="Wolfe K.H."/>
            <person name="Yang S.P."/>
            <person name="Yeh R.F."/>
            <person name="Collins F."/>
            <person name="Guyer M.S."/>
            <person name="Peterson J."/>
            <person name="Felsenfeld A."/>
            <person name="Wetterstrand K.A."/>
            <person name="Patrinos A."/>
            <person name="Morgan M.J."/>
            <person name="de Jong P."/>
            <person name="Catanese J.J."/>
            <person name="Osoegawa K."/>
            <person name="Shizuya H."/>
            <person name="Choi S."/>
            <person name="Chen Y.J."/>
        </authorList>
    </citation>
    <scope>NUCLEOTIDE SEQUENCE [LARGE SCALE GENOMIC DNA]</scope>
</reference>
<dbReference type="Ensembl" id="ENST00000699275.1">
    <property type="protein sequence ID" value="ENSP00000514255.1"/>
    <property type="gene ID" value="ENSG00000058262.12"/>
</dbReference>
<dbReference type="Ensembl" id="ENST00000699275.1">
    <property type="protein sequence ID" value="ENSP00000514255.1"/>
    <property type="gene ID" value="ENSG00000058262.11"/>
</dbReference>
<dbReference type="AlphaFoldDB" id="A0A8V8TPD8"/>
<dbReference type="OrthoDB" id="420669at2759"/>
<dbReference type="Proteomes" id="UP000005640">
    <property type="component" value="Chromosome 3"/>
</dbReference>
<sequence>MSNFWKSSSPSVSSCRKFRSQRGRFSLRRKCCGPLSPSLSS</sequence>
<dbReference type="EMBL" id="AC011311">
    <property type="status" value="NOT_ANNOTATED_CDS"/>
    <property type="molecule type" value="Genomic_DNA"/>
</dbReference>
<keyword evidence="2" id="KW-1185">Reference proteome</keyword>
<gene>
    <name evidence="1" type="primary">SEC61A1</name>
</gene>
<accession>A0A8V8TPD8</accession>
<reference evidence="1 2" key="3">
    <citation type="journal article" date="2006" name="Nature">
        <title>The DNA sequence, annotation and analysis of human chromosome 3.</title>
        <authorList>
            <person name="Muzny D.M."/>
            <person name="Scherer S.E."/>
            <person name="Kaul R."/>
            <person name="Wang J."/>
            <person name="Yu J."/>
            <person name="Sudbrak R."/>
            <person name="Buhay C.J."/>
            <person name="Chen R."/>
            <person name="Cree A."/>
            <person name="Ding Y."/>
            <person name="Dugan-Rocha S."/>
            <person name="Gill R."/>
            <person name="Gunaratne P."/>
            <person name="Harris R.A."/>
            <person name="Hawes A.C."/>
            <person name="Hernandez J."/>
            <person name="Hodgson A.V."/>
            <person name="Hume J."/>
            <person name="Jackson A."/>
            <person name="Khan Z.M."/>
            <person name="Kovar-Smith C."/>
            <person name="Lewis L.R."/>
            <person name="Lozado R.J."/>
            <person name="Metzker M.L."/>
            <person name="Milosavljevic A."/>
            <person name="Miner G.R."/>
            <person name="Morgan M.B."/>
            <person name="Nazareth L.V."/>
            <person name="Scott G."/>
            <person name="Sodergren E."/>
            <person name="Song X.Z."/>
            <person name="Steffen D."/>
            <person name="Wei S."/>
            <person name="Wheeler D.A."/>
            <person name="Wright M.W."/>
            <person name="Worley K.C."/>
            <person name="Yuan Y."/>
            <person name="Zhang Z."/>
            <person name="Adams C.Q."/>
            <person name="Ansari-Lari M.A."/>
            <person name="Ayele M."/>
            <person name="Brown M.J."/>
            <person name="Chen G."/>
            <person name="Chen Z."/>
            <person name="Clendenning J."/>
            <person name="Clerc-Blankenburg K.P."/>
            <person name="Chen R."/>
            <person name="Chen Z."/>
            <person name="Davis C."/>
            <person name="Delgado O."/>
            <person name="Dinh H.H."/>
            <person name="Dong W."/>
            <person name="Draper H."/>
            <person name="Ernst S."/>
            <person name="Fu G."/>
            <person name="Gonzalez-Garay M.L."/>
            <person name="Garcia D.K."/>
            <person name="Gillett W."/>
            <person name="Gu J."/>
            <person name="Hao B."/>
            <person name="Haugen E."/>
            <person name="Havlak P."/>
            <person name="He X."/>
            <person name="Hennig S."/>
            <person name="Hu S."/>
            <person name="Huang W."/>
            <person name="Jackson L.R."/>
            <person name="Jacob L.S."/>
            <person name="Kelly S.H."/>
            <person name="Kube M."/>
            <person name="Levy R."/>
            <person name="Li Z."/>
            <person name="Liu B."/>
            <person name="Liu J."/>
            <person name="Liu W."/>
            <person name="Lu J."/>
            <person name="Maheshwari M."/>
            <person name="Nguyen B.V."/>
            <person name="Okwuonu G.O."/>
            <person name="Palmeiri A."/>
            <person name="Pasternak S."/>
            <person name="Perez L.M."/>
            <person name="Phelps K.A."/>
            <person name="Plopper F.J."/>
            <person name="Qiang B."/>
            <person name="Raymond C."/>
            <person name="Rodriguez R."/>
            <person name="Saenphimmachak C."/>
            <person name="Santibanez J."/>
            <person name="Shen H."/>
            <person name="Shen Y."/>
            <person name="Subramanian S."/>
            <person name="Tabor P.E."/>
            <person name="Verduzco D."/>
            <person name="Waldron L."/>
            <person name="Wang J."/>
            <person name="Wang J."/>
            <person name="Wang Q."/>
            <person name="Williams G.A."/>
            <person name="Wong G.K."/>
            <person name="Yao Z."/>
            <person name="Zhang J."/>
            <person name="Zhang X."/>
            <person name="Zhao G."/>
            <person name="Zhou J."/>
            <person name="Zhou Y."/>
            <person name="Nelson D."/>
            <person name="Lehrach H."/>
            <person name="Reinhardt R."/>
            <person name="Naylor S.L."/>
            <person name="Yang H."/>
            <person name="Olson M."/>
            <person name="Weinstock G."/>
            <person name="Gibbs R.A."/>
        </authorList>
    </citation>
    <scope>NUCLEOTIDE SEQUENCE [LARGE SCALE GENOMIC DNA]</scope>
</reference>
<protein>
    <submittedName>
        <fullName evidence="1">SEC61 translocon subunit alpha 1</fullName>
    </submittedName>
</protein>
<dbReference type="SMR" id="A0A8V8TPD8"/>
<evidence type="ECO:0000313" key="2">
    <source>
        <dbReference type="Proteomes" id="UP000005640"/>
    </source>
</evidence>
<reference evidence="1" key="5">
    <citation type="submission" date="2025-09" db="UniProtKB">
        <authorList>
            <consortium name="Ensembl"/>
        </authorList>
    </citation>
    <scope>IDENTIFICATION</scope>
</reference>
<dbReference type="GeneTree" id="ENSGT00390000003721"/>